<organism evidence="1 2">
    <name type="scientific">Dendrothele bispora (strain CBS 962.96)</name>
    <dbReference type="NCBI Taxonomy" id="1314807"/>
    <lineage>
        <taxon>Eukaryota</taxon>
        <taxon>Fungi</taxon>
        <taxon>Dikarya</taxon>
        <taxon>Basidiomycota</taxon>
        <taxon>Agaricomycotina</taxon>
        <taxon>Agaricomycetes</taxon>
        <taxon>Agaricomycetidae</taxon>
        <taxon>Agaricales</taxon>
        <taxon>Agaricales incertae sedis</taxon>
        <taxon>Dendrothele</taxon>
    </lineage>
</organism>
<evidence type="ECO:0000313" key="1">
    <source>
        <dbReference type="EMBL" id="THU77746.1"/>
    </source>
</evidence>
<reference evidence="1 2" key="1">
    <citation type="journal article" date="2019" name="Nat. Ecol. Evol.">
        <title>Megaphylogeny resolves global patterns of mushroom evolution.</title>
        <authorList>
            <person name="Varga T."/>
            <person name="Krizsan K."/>
            <person name="Foldi C."/>
            <person name="Dima B."/>
            <person name="Sanchez-Garcia M."/>
            <person name="Sanchez-Ramirez S."/>
            <person name="Szollosi G.J."/>
            <person name="Szarkandi J.G."/>
            <person name="Papp V."/>
            <person name="Albert L."/>
            <person name="Andreopoulos W."/>
            <person name="Angelini C."/>
            <person name="Antonin V."/>
            <person name="Barry K.W."/>
            <person name="Bougher N.L."/>
            <person name="Buchanan P."/>
            <person name="Buyck B."/>
            <person name="Bense V."/>
            <person name="Catcheside P."/>
            <person name="Chovatia M."/>
            <person name="Cooper J."/>
            <person name="Damon W."/>
            <person name="Desjardin D."/>
            <person name="Finy P."/>
            <person name="Geml J."/>
            <person name="Haridas S."/>
            <person name="Hughes K."/>
            <person name="Justo A."/>
            <person name="Karasinski D."/>
            <person name="Kautmanova I."/>
            <person name="Kiss B."/>
            <person name="Kocsube S."/>
            <person name="Kotiranta H."/>
            <person name="LaButti K.M."/>
            <person name="Lechner B.E."/>
            <person name="Liimatainen K."/>
            <person name="Lipzen A."/>
            <person name="Lukacs Z."/>
            <person name="Mihaltcheva S."/>
            <person name="Morgado L.N."/>
            <person name="Niskanen T."/>
            <person name="Noordeloos M.E."/>
            <person name="Ohm R.A."/>
            <person name="Ortiz-Santana B."/>
            <person name="Ovrebo C."/>
            <person name="Racz N."/>
            <person name="Riley R."/>
            <person name="Savchenko A."/>
            <person name="Shiryaev A."/>
            <person name="Soop K."/>
            <person name="Spirin V."/>
            <person name="Szebenyi C."/>
            <person name="Tomsovsky M."/>
            <person name="Tulloss R.E."/>
            <person name="Uehling J."/>
            <person name="Grigoriev I.V."/>
            <person name="Vagvolgyi C."/>
            <person name="Papp T."/>
            <person name="Martin F.M."/>
            <person name="Miettinen O."/>
            <person name="Hibbett D.S."/>
            <person name="Nagy L.G."/>
        </authorList>
    </citation>
    <scope>NUCLEOTIDE SEQUENCE [LARGE SCALE GENOMIC DNA]</scope>
    <source>
        <strain evidence="1 2">CBS 962.96</strain>
    </source>
</reference>
<name>A0A4S8KPV0_DENBC</name>
<dbReference type="OrthoDB" id="3050185at2759"/>
<feature type="non-terminal residue" evidence="1">
    <location>
        <position position="122"/>
    </location>
</feature>
<protein>
    <submittedName>
        <fullName evidence="1">Uncharacterized protein</fullName>
    </submittedName>
</protein>
<dbReference type="AlphaFoldDB" id="A0A4S8KPV0"/>
<gene>
    <name evidence="1" type="ORF">K435DRAFT_701719</name>
</gene>
<dbReference type="EMBL" id="ML180350">
    <property type="protein sequence ID" value="THU77746.1"/>
    <property type="molecule type" value="Genomic_DNA"/>
</dbReference>
<proteinExistence type="predicted"/>
<sequence length="122" mass="14245">MPVAAHPDVLSCISRKRPKFEFLPTHPQHTTHLLKVRSPQQRLVVVPVGASIPRRDRPEVYEKYCRCMLLLFKPWRIPSDLREPGESWSNAFEIFQAACPPEVCDLMNNMQLHHECRDSRDD</sequence>
<keyword evidence="2" id="KW-1185">Reference proteome</keyword>
<accession>A0A4S8KPV0</accession>
<evidence type="ECO:0000313" key="2">
    <source>
        <dbReference type="Proteomes" id="UP000297245"/>
    </source>
</evidence>
<dbReference type="Proteomes" id="UP000297245">
    <property type="component" value="Unassembled WGS sequence"/>
</dbReference>